<reference evidence="1" key="1">
    <citation type="submission" date="2022-05" db="EMBL/GenBank/DDBJ databases">
        <title>The Musa troglodytarum L. genome provides insights into the mechanism of non-climacteric behaviour and enrichment of carotenoids.</title>
        <authorList>
            <person name="Wang J."/>
        </authorList>
    </citation>
    <scope>NUCLEOTIDE SEQUENCE</scope>
    <source>
        <tissue evidence="1">Leaf</tissue>
    </source>
</reference>
<proteinExistence type="predicted"/>
<dbReference type="EMBL" id="CP097510">
    <property type="protein sequence ID" value="URE26484.1"/>
    <property type="molecule type" value="Genomic_DNA"/>
</dbReference>
<accession>A0A9E7HAD4</accession>
<dbReference type="Proteomes" id="UP001055439">
    <property type="component" value="Chromosome 8"/>
</dbReference>
<evidence type="ECO:0000313" key="1">
    <source>
        <dbReference type="EMBL" id="URE26484.1"/>
    </source>
</evidence>
<evidence type="ECO:0000313" key="2">
    <source>
        <dbReference type="Proteomes" id="UP001055439"/>
    </source>
</evidence>
<dbReference type="AlphaFoldDB" id="A0A9E7HAD4"/>
<keyword evidence="2" id="KW-1185">Reference proteome</keyword>
<dbReference type="OrthoDB" id="691424at2759"/>
<name>A0A9E7HAD4_9LILI</name>
<organism evidence="1 2">
    <name type="scientific">Musa troglodytarum</name>
    <name type="common">fe'i banana</name>
    <dbReference type="NCBI Taxonomy" id="320322"/>
    <lineage>
        <taxon>Eukaryota</taxon>
        <taxon>Viridiplantae</taxon>
        <taxon>Streptophyta</taxon>
        <taxon>Embryophyta</taxon>
        <taxon>Tracheophyta</taxon>
        <taxon>Spermatophyta</taxon>
        <taxon>Magnoliopsida</taxon>
        <taxon>Liliopsida</taxon>
        <taxon>Zingiberales</taxon>
        <taxon>Musaceae</taxon>
        <taxon>Musa</taxon>
    </lineage>
</organism>
<gene>
    <name evidence="1" type="ORF">MUK42_16993</name>
</gene>
<sequence>MRRRRAALAECGVARCLSLTPPASGRRFILAWSWRREGRSNSDVGGEDEGFGVDGASIRPSWLTCNPDITVEGINANLLGYYNFLRTLESPGQTDHPNVLLLMGVHLGILGVEDIFSLSKPSRLQ</sequence>
<protein>
    <submittedName>
        <fullName evidence="1">Plant-specific domain TIGR01615 family protein</fullName>
    </submittedName>
</protein>